<feature type="region of interest" description="Disordered" evidence="1">
    <location>
        <begin position="101"/>
        <end position="128"/>
    </location>
</feature>
<dbReference type="AlphaFoldDB" id="A0AAW2G125"/>
<evidence type="ECO:0000256" key="1">
    <source>
        <dbReference type="SAM" id="MobiDB-lite"/>
    </source>
</evidence>
<feature type="compositionally biased region" description="Basic residues" evidence="1">
    <location>
        <begin position="105"/>
        <end position="115"/>
    </location>
</feature>
<keyword evidence="3" id="KW-1185">Reference proteome</keyword>
<accession>A0AAW2G125</accession>
<evidence type="ECO:0000313" key="3">
    <source>
        <dbReference type="Proteomes" id="UP001430953"/>
    </source>
</evidence>
<comment type="caution">
    <text evidence="2">The sequence shown here is derived from an EMBL/GenBank/DDBJ whole genome shotgun (WGS) entry which is preliminary data.</text>
</comment>
<organism evidence="2 3">
    <name type="scientific">Cardiocondyla obscurior</name>
    <dbReference type="NCBI Taxonomy" id="286306"/>
    <lineage>
        <taxon>Eukaryota</taxon>
        <taxon>Metazoa</taxon>
        <taxon>Ecdysozoa</taxon>
        <taxon>Arthropoda</taxon>
        <taxon>Hexapoda</taxon>
        <taxon>Insecta</taxon>
        <taxon>Pterygota</taxon>
        <taxon>Neoptera</taxon>
        <taxon>Endopterygota</taxon>
        <taxon>Hymenoptera</taxon>
        <taxon>Apocrita</taxon>
        <taxon>Aculeata</taxon>
        <taxon>Formicoidea</taxon>
        <taxon>Formicidae</taxon>
        <taxon>Myrmicinae</taxon>
        <taxon>Cardiocondyla</taxon>
    </lineage>
</organism>
<dbReference type="Proteomes" id="UP001430953">
    <property type="component" value="Unassembled WGS sequence"/>
</dbReference>
<name>A0AAW2G125_9HYME</name>
<gene>
    <name evidence="2" type="ORF">PUN28_008563</name>
</gene>
<dbReference type="EMBL" id="JADYXP020000007">
    <property type="protein sequence ID" value="KAL0120934.1"/>
    <property type="molecule type" value="Genomic_DNA"/>
</dbReference>
<proteinExistence type="predicted"/>
<feature type="region of interest" description="Disordered" evidence="1">
    <location>
        <begin position="33"/>
        <end position="62"/>
    </location>
</feature>
<evidence type="ECO:0000313" key="2">
    <source>
        <dbReference type="EMBL" id="KAL0120934.1"/>
    </source>
</evidence>
<protein>
    <submittedName>
        <fullName evidence="2">Uncharacterized protein</fullName>
    </submittedName>
</protein>
<reference evidence="2 3" key="1">
    <citation type="submission" date="2023-03" db="EMBL/GenBank/DDBJ databases">
        <title>High recombination rates correlate with genetic variation in Cardiocondyla obscurior ants.</title>
        <authorList>
            <person name="Errbii M."/>
        </authorList>
    </citation>
    <scope>NUCLEOTIDE SEQUENCE [LARGE SCALE GENOMIC DNA]</scope>
    <source>
        <strain evidence="2">Alpha-2009</strain>
        <tissue evidence="2">Whole body</tissue>
    </source>
</reference>
<sequence>MISSRGNRGSAIPHRNRYTCACVATTYARAVRSRSVDNGKSPCPGATSLTRESRRASMPSAAHQTSAFDFYIRTGGRSPGHRLFPRFKERYGCCALSRKEFPGTRPRKRHARRSVPRGPGSILNGDSW</sequence>